<dbReference type="InterPro" id="IPR036591">
    <property type="entry name" value="YggU-like_sf"/>
</dbReference>
<sequence>MKMNIYVQPGAKKTAYDGEFNGCIKIKIKSPATDGKANEELINFISQSLDVSKKEVIIISGEKSRYKIIEVPGNCDMEVIKEKLKS</sequence>
<dbReference type="PANTHER" id="PTHR13420:SF7">
    <property type="entry name" value="UPF0235 PROTEIN C15ORF40"/>
    <property type="match status" value="1"/>
</dbReference>
<dbReference type="PANTHER" id="PTHR13420">
    <property type="entry name" value="UPF0235 PROTEIN C15ORF40"/>
    <property type="match status" value="1"/>
</dbReference>
<dbReference type="EMBL" id="PNIN01000027">
    <property type="protein sequence ID" value="PMP72131.1"/>
    <property type="molecule type" value="Genomic_DNA"/>
</dbReference>
<protein>
    <recommendedName>
        <fullName evidence="2">UPF0235 protein C0187_02465</fullName>
    </recommendedName>
</protein>
<evidence type="ECO:0000256" key="1">
    <source>
        <dbReference type="ARBA" id="ARBA00010364"/>
    </source>
</evidence>
<organism evidence="3 4">
    <name type="scientific">Calditerrivibrio nitroreducens</name>
    <dbReference type="NCBI Taxonomy" id="477976"/>
    <lineage>
        <taxon>Bacteria</taxon>
        <taxon>Pseudomonadati</taxon>
        <taxon>Deferribacterota</taxon>
        <taxon>Deferribacteres</taxon>
        <taxon>Deferribacterales</taxon>
        <taxon>Calditerrivibrionaceae</taxon>
    </lineage>
</organism>
<dbReference type="Gene3D" id="3.30.1200.10">
    <property type="entry name" value="YggU-like"/>
    <property type="match status" value="1"/>
</dbReference>
<dbReference type="GO" id="GO:0005737">
    <property type="term" value="C:cytoplasm"/>
    <property type="evidence" value="ECO:0007669"/>
    <property type="project" value="TreeGrafter"/>
</dbReference>
<dbReference type="NCBIfam" id="TIGR00251">
    <property type="entry name" value="DUF167 family protein"/>
    <property type="match status" value="1"/>
</dbReference>
<evidence type="ECO:0000313" key="4">
    <source>
        <dbReference type="Proteomes" id="UP000242881"/>
    </source>
</evidence>
<accession>A0A2J6WP18</accession>
<dbReference type="SMART" id="SM01152">
    <property type="entry name" value="DUF167"/>
    <property type="match status" value="1"/>
</dbReference>
<reference evidence="3 4" key="1">
    <citation type="submission" date="2018-01" db="EMBL/GenBank/DDBJ databases">
        <title>Metagenomic assembled genomes from two thermal pools in the Uzon Caldera, Kamchatka, Russia.</title>
        <authorList>
            <person name="Wilkins L."/>
            <person name="Ettinger C."/>
        </authorList>
    </citation>
    <scope>NUCLEOTIDE SEQUENCE [LARGE SCALE GENOMIC DNA]</scope>
    <source>
        <strain evidence="3">ZAV-05</strain>
    </source>
</reference>
<evidence type="ECO:0000256" key="2">
    <source>
        <dbReference type="HAMAP-Rule" id="MF_00634"/>
    </source>
</evidence>
<dbReference type="Proteomes" id="UP000242881">
    <property type="component" value="Unassembled WGS sequence"/>
</dbReference>
<name>A0A2J6WP18_9BACT</name>
<gene>
    <name evidence="3" type="ORF">C0187_02465</name>
</gene>
<dbReference type="SUPFAM" id="SSF69786">
    <property type="entry name" value="YggU-like"/>
    <property type="match status" value="1"/>
</dbReference>
<dbReference type="Pfam" id="PF02594">
    <property type="entry name" value="DUF167"/>
    <property type="match status" value="1"/>
</dbReference>
<dbReference type="HAMAP" id="MF_00634">
    <property type="entry name" value="UPF0235"/>
    <property type="match status" value="1"/>
</dbReference>
<comment type="caution">
    <text evidence="3">The sequence shown here is derived from an EMBL/GenBank/DDBJ whole genome shotgun (WGS) entry which is preliminary data.</text>
</comment>
<comment type="similarity">
    <text evidence="1 2">Belongs to the UPF0235 family.</text>
</comment>
<dbReference type="InterPro" id="IPR003746">
    <property type="entry name" value="DUF167"/>
</dbReference>
<evidence type="ECO:0000313" key="3">
    <source>
        <dbReference type="EMBL" id="PMP72131.1"/>
    </source>
</evidence>
<dbReference type="AlphaFoldDB" id="A0A2J6WP18"/>
<proteinExistence type="inferred from homology"/>